<dbReference type="Gene3D" id="2.40.128.20">
    <property type="match status" value="1"/>
</dbReference>
<comment type="caution">
    <text evidence="4">The sequence shown here is derived from an EMBL/GenBank/DDBJ whole genome shotgun (WGS) entry which is preliminary data.</text>
</comment>
<comment type="similarity">
    <text evidence="1 2">Belongs to the calycin superfamily. Lipocalin family.</text>
</comment>
<accession>A0A2T5C4R1</accession>
<dbReference type="InterPro" id="IPR012674">
    <property type="entry name" value="Calycin"/>
</dbReference>
<dbReference type="PROSITE" id="PS00213">
    <property type="entry name" value="LIPOCALIN"/>
    <property type="match status" value="1"/>
</dbReference>
<dbReference type="GO" id="GO:0006950">
    <property type="term" value="P:response to stress"/>
    <property type="evidence" value="ECO:0007669"/>
    <property type="project" value="UniProtKB-ARBA"/>
</dbReference>
<dbReference type="InterPro" id="IPR000566">
    <property type="entry name" value="Lipocln_cytosolic_FA-bd_dom"/>
</dbReference>
<dbReference type="AlphaFoldDB" id="A0A2T5C4R1"/>
<reference evidence="4 5" key="1">
    <citation type="submission" date="2018-04" db="EMBL/GenBank/DDBJ databases">
        <title>Genomic Encyclopedia of Archaeal and Bacterial Type Strains, Phase II (KMG-II): from individual species to whole genera.</title>
        <authorList>
            <person name="Goeker M."/>
        </authorList>
    </citation>
    <scope>NUCLEOTIDE SEQUENCE [LARGE SCALE GENOMIC DNA]</scope>
    <source>
        <strain evidence="4 5">DSM 28823</strain>
    </source>
</reference>
<dbReference type="PROSITE" id="PS51257">
    <property type="entry name" value="PROKAR_LIPOPROTEIN"/>
    <property type="match status" value="1"/>
</dbReference>
<dbReference type="InterPro" id="IPR022272">
    <property type="entry name" value="Lipocalin_CS"/>
</dbReference>
<dbReference type="SUPFAM" id="SSF50814">
    <property type="entry name" value="Lipocalins"/>
    <property type="match status" value="1"/>
</dbReference>
<protein>
    <submittedName>
        <fullName evidence="4">Apolipoprotein D and lipocalin family protein</fullName>
    </submittedName>
</protein>
<dbReference type="Proteomes" id="UP000243525">
    <property type="component" value="Unassembled WGS sequence"/>
</dbReference>
<dbReference type="InterPro" id="IPR047202">
    <property type="entry name" value="Lipocalin_Blc-like_dom"/>
</dbReference>
<dbReference type="InterPro" id="IPR022271">
    <property type="entry name" value="Lipocalin_ApoD"/>
</dbReference>
<organism evidence="4 5">
    <name type="scientific">Mangrovibacterium marinum</name>
    <dbReference type="NCBI Taxonomy" id="1639118"/>
    <lineage>
        <taxon>Bacteria</taxon>
        <taxon>Pseudomonadati</taxon>
        <taxon>Bacteroidota</taxon>
        <taxon>Bacteroidia</taxon>
        <taxon>Marinilabiliales</taxon>
        <taxon>Prolixibacteraceae</taxon>
        <taxon>Mangrovibacterium</taxon>
    </lineage>
</organism>
<name>A0A2T5C4R1_9BACT</name>
<dbReference type="CDD" id="cd19438">
    <property type="entry name" value="lipocalin_Blc-like"/>
    <property type="match status" value="1"/>
</dbReference>
<feature type="domain" description="Lipocalin/cytosolic fatty-acid binding" evidence="3">
    <location>
        <begin position="32"/>
        <end position="173"/>
    </location>
</feature>
<dbReference type="EMBL" id="QAAD01000003">
    <property type="protein sequence ID" value="PTN09858.1"/>
    <property type="molecule type" value="Genomic_DNA"/>
</dbReference>
<dbReference type="RefSeq" id="WP_107821242.1">
    <property type="nucleotide sequence ID" value="NZ_OY782574.1"/>
</dbReference>
<dbReference type="OrthoDB" id="329806at2"/>
<dbReference type="PANTHER" id="PTHR10612">
    <property type="entry name" value="APOLIPOPROTEIN D"/>
    <property type="match status" value="1"/>
</dbReference>
<evidence type="ECO:0000313" key="5">
    <source>
        <dbReference type="Proteomes" id="UP000243525"/>
    </source>
</evidence>
<evidence type="ECO:0000313" key="4">
    <source>
        <dbReference type="EMBL" id="PTN09858.1"/>
    </source>
</evidence>
<keyword evidence="2" id="KW-0732">Signal</keyword>
<evidence type="ECO:0000256" key="1">
    <source>
        <dbReference type="ARBA" id="ARBA00006889"/>
    </source>
</evidence>
<dbReference type="PIRSF" id="PIRSF036893">
    <property type="entry name" value="Lipocalin_ApoD"/>
    <property type="match status" value="1"/>
</dbReference>
<dbReference type="Pfam" id="PF08212">
    <property type="entry name" value="Lipocalin_2"/>
    <property type="match status" value="1"/>
</dbReference>
<proteinExistence type="inferred from homology"/>
<keyword evidence="4" id="KW-0449">Lipoprotein</keyword>
<gene>
    <name evidence="4" type="ORF">C8N47_103155</name>
</gene>
<feature type="chain" id="PRO_5015377244" evidence="2">
    <location>
        <begin position="25"/>
        <end position="177"/>
    </location>
</feature>
<evidence type="ECO:0000259" key="3">
    <source>
        <dbReference type="Pfam" id="PF08212"/>
    </source>
</evidence>
<evidence type="ECO:0000256" key="2">
    <source>
        <dbReference type="PIRNR" id="PIRNR036893"/>
    </source>
</evidence>
<feature type="signal peptide" evidence="2">
    <location>
        <begin position="1"/>
        <end position="24"/>
    </location>
</feature>
<dbReference type="PRINTS" id="PR01171">
    <property type="entry name" value="BCTLIPOCALIN"/>
</dbReference>
<sequence length="177" mass="20093">MLKNCLLFTAVLALLSACSSTGNIDTRTVQNVDIDRYLGTWYEIARYPNSFEKGLVGVTANYQLREDGKIQVVNSGRKSSLNGEYKTATGRAKIPNPQETGKLKVSFFWIFYADYYILELDTMNYNYALIGSSSPDYLWILSRSPQMNPQSYQMLIDSARKRGYDVNKLEKVLQPGL</sequence>
<dbReference type="InterPro" id="IPR002446">
    <property type="entry name" value="Lipocalin_bac"/>
</dbReference>
<dbReference type="PANTHER" id="PTHR10612:SF34">
    <property type="entry name" value="APOLIPOPROTEIN D"/>
    <property type="match status" value="1"/>
</dbReference>
<keyword evidence="5" id="KW-1185">Reference proteome</keyword>